<gene>
    <name evidence="1" type="ORF">LCI18_006235</name>
</gene>
<proteinExistence type="predicted"/>
<evidence type="ECO:0000313" key="2">
    <source>
        <dbReference type="Proteomes" id="UP000830768"/>
    </source>
</evidence>
<protein>
    <submittedName>
        <fullName evidence="1">Uncharacterized protein</fullName>
    </submittedName>
</protein>
<name>A0ACD3Z278_FUSSC</name>
<sequence length="166" mass="18991">MLEQIAYIDDCDTLGQKADKTDIHKALVSVYKKPLEFYSAAYEILSRRGIVQDFLRQADTLRKLVQKATLEIVEDIKVMLYDQEIGRWLGSSAMRQQSQYHANLQDLRADEACEFLLEDSSLINWYRASDSEHLALLGEMGSGKTVAMGFLVDELRRKSEQQLPQA</sequence>
<dbReference type="EMBL" id="CP090034">
    <property type="protein sequence ID" value="UPK95300.1"/>
    <property type="molecule type" value="Genomic_DNA"/>
</dbReference>
<dbReference type="Proteomes" id="UP000830768">
    <property type="component" value="Chromosome 5"/>
</dbReference>
<keyword evidence="2" id="KW-1185">Reference proteome</keyword>
<evidence type="ECO:0000313" key="1">
    <source>
        <dbReference type="EMBL" id="UPK95300.1"/>
    </source>
</evidence>
<organism evidence="1 2">
    <name type="scientific">Fusarium solani subsp. cucurbitae</name>
    <name type="common">Neocosmosporum cucurbitae</name>
    <dbReference type="NCBI Taxonomy" id="2747967"/>
    <lineage>
        <taxon>Eukaryota</taxon>
        <taxon>Fungi</taxon>
        <taxon>Dikarya</taxon>
        <taxon>Ascomycota</taxon>
        <taxon>Pezizomycotina</taxon>
        <taxon>Sordariomycetes</taxon>
        <taxon>Hypocreomycetidae</taxon>
        <taxon>Hypocreales</taxon>
        <taxon>Nectriaceae</taxon>
        <taxon>Fusarium</taxon>
        <taxon>Fusarium solani species complex</taxon>
    </lineage>
</organism>
<reference evidence="1" key="1">
    <citation type="submission" date="2021-11" db="EMBL/GenBank/DDBJ databases">
        <title>Fusarium solani-melongenae Genome sequencing and assembly.</title>
        <authorList>
            <person name="Xie S."/>
            <person name="Huang L."/>
            <person name="Zhang X."/>
        </authorList>
    </citation>
    <scope>NUCLEOTIDE SEQUENCE</scope>
    <source>
        <strain evidence="1">CRI 24-3</strain>
    </source>
</reference>
<accession>A0ACD3Z278</accession>